<feature type="region of interest" description="Disordered" evidence="1">
    <location>
        <begin position="24"/>
        <end position="44"/>
    </location>
</feature>
<evidence type="ECO:0000313" key="2">
    <source>
        <dbReference type="EMBL" id="CBJ29789.1"/>
    </source>
</evidence>
<keyword evidence="3" id="KW-1185">Reference proteome</keyword>
<evidence type="ECO:0000256" key="1">
    <source>
        <dbReference type="SAM" id="MobiDB-lite"/>
    </source>
</evidence>
<name>D7FLV3_ECTSI</name>
<gene>
    <name evidence="2" type="ORF">Esi_0161_0057</name>
</gene>
<dbReference type="STRING" id="2880.D7FLV3"/>
<dbReference type="InParanoid" id="D7FLV3"/>
<dbReference type="Proteomes" id="UP000002630">
    <property type="component" value="Unassembled WGS sequence"/>
</dbReference>
<sequence length="54" mass="5396">MRTALVDARSVAALQVTAEAMVRDFPEEEALEPPMGGGGMGGGMGGIGGMPGMM</sequence>
<accession>D7FLV3</accession>
<feature type="compositionally biased region" description="Gly residues" evidence="1">
    <location>
        <begin position="35"/>
        <end position="44"/>
    </location>
</feature>
<dbReference type="EMBL" id="FN649760">
    <property type="protein sequence ID" value="CBJ29789.1"/>
    <property type="molecule type" value="Genomic_DNA"/>
</dbReference>
<protein>
    <submittedName>
        <fullName evidence="2">Uncharacterized protein</fullName>
    </submittedName>
</protein>
<dbReference type="AlphaFoldDB" id="D7FLV3"/>
<reference evidence="2 3" key="1">
    <citation type="journal article" date="2010" name="Nature">
        <title>The Ectocarpus genome and the independent evolution of multicellularity in brown algae.</title>
        <authorList>
            <person name="Cock J.M."/>
            <person name="Sterck L."/>
            <person name="Rouze P."/>
            <person name="Scornet D."/>
            <person name="Allen A.E."/>
            <person name="Amoutzias G."/>
            <person name="Anthouard V."/>
            <person name="Artiguenave F."/>
            <person name="Aury J.M."/>
            <person name="Badger J.H."/>
            <person name="Beszteri B."/>
            <person name="Billiau K."/>
            <person name="Bonnet E."/>
            <person name="Bothwell J.H."/>
            <person name="Bowler C."/>
            <person name="Boyen C."/>
            <person name="Brownlee C."/>
            <person name="Carrano C.J."/>
            <person name="Charrier B."/>
            <person name="Cho G.Y."/>
            <person name="Coelho S.M."/>
            <person name="Collen J."/>
            <person name="Corre E."/>
            <person name="Da Silva C."/>
            <person name="Delage L."/>
            <person name="Delaroque N."/>
            <person name="Dittami S.M."/>
            <person name="Doulbeau S."/>
            <person name="Elias M."/>
            <person name="Farnham G."/>
            <person name="Gachon C.M."/>
            <person name="Gschloessl B."/>
            <person name="Heesch S."/>
            <person name="Jabbari K."/>
            <person name="Jubin C."/>
            <person name="Kawai H."/>
            <person name="Kimura K."/>
            <person name="Kloareg B."/>
            <person name="Kupper F.C."/>
            <person name="Lang D."/>
            <person name="Le Bail A."/>
            <person name="Leblanc C."/>
            <person name="Lerouge P."/>
            <person name="Lohr M."/>
            <person name="Lopez P.J."/>
            <person name="Martens C."/>
            <person name="Maumus F."/>
            <person name="Michel G."/>
            <person name="Miranda-Saavedra D."/>
            <person name="Morales J."/>
            <person name="Moreau H."/>
            <person name="Motomura T."/>
            <person name="Nagasato C."/>
            <person name="Napoli C.A."/>
            <person name="Nelson D.R."/>
            <person name="Nyvall-Collen P."/>
            <person name="Peters A.F."/>
            <person name="Pommier C."/>
            <person name="Potin P."/>
            <person name="Poulain J."/>
            <person name="Quesneville H."/>
            <person name="Read B."/>
            <person name="Rensing S.A."/>
            <person name="Ritter A."/>
            <person name="Rousvoal S."/>
            <person name="Samanta M."/>
            <person name="Samson G."/>
            <person name="Schroeder D.C."/>
            <person name="Segurens B."/>
            <person name="Strittmatter M."/>
            <person name="Tonon T."/>
            <person name="Tregear J.W."/>
            <person name="Valentin K."/>
            <person name="von Dassow P."/>
            <person name="Yamagishi T."/>
            <person name="Van de Peer Y."/>
            <person name="Wincker P."/>
        </authorList>
    </citation>
    <scope>NUCLEOTIDE SEQUENCE [LARGE SCALE GENOMIC DNA]</scope>
    <source>
        <strain evidence="3">Ec32 / CCAP1310/4</strain>
    </source>
</reference>
<proteinExistence type="predicted"/>
<evidence type="ECO:0000313" key="3">
    <source>
        <dbReference type="Proteomes" id="UP000002630"/>
    </source>
</evidence>
<organism evidence="2 3">
    <name type="scientific">Ectocarpus siliculosus</name>
    <name type="common">Brown alga</name>
    <name type="synonym">Conferva siliculosa</name>
    <dbReference type="NCBI Taxonomy" id="2880"/>
    <lineage>
        <taxon>Eukaryota</taxon>
        <taxon>Sar</taxon>
        <taxon>Stramenopiles</taxon>
        <taxon>Ochrophyta</taxon>
        <taxon>PX clade</taxon>
        <taxon>Phaeophyceae</taxon>
        <taxon>Ectocarpales</taxon>
        <taxon>Ectocarpaceae</taxon>
        <taxon>Ectocarpus</taxon>
    </lineage>
</organism>